<reference evidence="1 2" key="1">
    <citation type="submission" date="2021-11" db="EMBL/GenBank/DDBJ databases">
        <authorList>
            <person name="Oh E.-T."/>
            <person name="Kim S.-B."/>
        </authorList>
    </citation>
    <scope>NUCLEOTIDE SEQUENCE [LARGE SCALE GENOMIC DNA]</scope>
    <source>
        <strain evidence="1 2">MMS20-SJTR3</strain>
    </source>
</reference>
<accession>A0ABS8JSC9</accession>
<organism evidence="1 2">
    <name type="scientific">Paraburkholderia sejongensis</name>
    <dbReference type="NCBI Taxonomy" id="2886946"/>
    <lineage>
        <taxon>Bacteria</taxon>
        <taxon>Pseudomonadati</taxon>
        <taxon>Pseudomonadota</taxon>
        <taxon>Betaproteobacteria</taxon>
        <taxon>Burkholderiales</taxon>
        <taxon>Burkholderiaceae</taxon>
        <taxon>Paraburkholderia</taxon>
    </lineage>
</organism>
<protein>
    <submittedName>
        <fullName evidence="1">Uncharacterized protein</fullName>
    </submittedName>
</protein>
<evidence type="ECO:0000313" key="1">
    <source>
        <dbReference type="EMBL" id="MCC8392810.1"/>
    </source>
</evidence>
<name>A0ABS8JSC9_9BURK</name>
<dbReference type="EMBL" id="JAJITD010000004">
    <property type="protein sequence ID" value="MCC8392810.1"/>
    <property type="molecule type" value="Genomic_DNA"/>
</dbReference>
<comment type="caution">
    <text evidence="1">The sequence shown here is derived from an EMBL/GenBank/DDBJ whole genome shotgun (WGS) entry which is preliminary data.</text>
</comment>
<keyword evidence="2" id="KW-1185">Reference proteome</keyword>
<proteinExistence type="predicted"/>
<gene>
    <name evidence="1" type="ORF">LJ656_09435</name>
</gene>
<sequence>MTNKSIDHLLKTRFPFCRAAALAIMEKNRSTDVPRDIDTLVDELVDSVESLPIVSADYFPVYLKTPRNVISKISVDRREKVFLDYRLAHSANASKHSSV</sequence>
<dbReference type="Proteomes" id="UP001431019">
    <property type="component" value="Unassembled WGS sequence"/>
</dbReference>
<dbReference type="RefSeq" id="WP_230509018.1">
    <property type="nucleotide sequence ID" value="NZ_JAJITD010000004.1"/>
</dbReference>
<evidence type="ECO:0000313" key="2">
    <source>
        <dbReference type="Proteomes" id="UP001431019"/>
    </source>
</evidence>